<comment type="pathway">
    <text evidence="1">Cofactor biosynthesis; 5,6,7,8-tetrahydromethanopterin biosynthesis.</text>
</comment>
<dbReference type="Proteomes" id="UP001283212">
    <property type="component" value="Unassembled WGS sequence"/>
</dbReference>
<protein>
    <recommendedName>
        <fullName evidence="1">Dihydroneopterin aldolase</fullName>
        <shortName evidence="1">DHNA</shortName>
        <ecNumber evidence="1">4.1.2.25</ecNumber>
    </recommendedName>
    <alternativeName>
        <fullName evidence="1">7,8-dihydroneopterin aldolase</fullName>
    </alternativeName>
</protein>
<feature type="binding site" evidence="1">
    <location>
        <position position="11"/>
    </location>
    <ligand>
        <name>substrate</name>
    </ligand>
</feature>
<dbReference type="Pfam" id="PF04038">
    <property type="entry name" value="DHNA"/>
    <property type="match status" value="1"/>
</dbReference>
<dbReference type="InterPro" id="IPR036839">
    <property type="entry name" value="MptD_sf"/>
</dbReference>
<comment type="similarity">
    <text evidence="1">Belongs to the archaeal dihydroneopterin aldolase family.</text>
</comment>
<comment type="catalytic activity">
    <reaction evidence="1">
        <text>7,8-dihydroneopterin = 6-hydroxymethyl-7,8-dihydropterin + glycolaldehyde</text>
        <dbReference type="Rhea" id="RHEA:10540"/>
        <dbReference type="ChEBI" id="CHEBI:17001"/>
        <dbReference type="ChEBI" id="CHEBI:17071"/>
        <dbReference type="ChEBI" id="CHEBI:44841"/>
        <dbReference type="EC" id="4.1.2.25"/>
    </reaction>
</comment>
<keyword evidence="4" id="KW-1185">Reference proteome</keyword>
<proteinExistence type="inferred from homology"/>
<comment type="subunit">
    <text evidence="1">Homotetramer.</text>
</comment>
<accession>A0AAE4MGL9</accession>
<dbReference type="GO" id="GO:0004150">
    <property type="term" value="F:dihydroneopterin aldolase activity"/>
    <property type="evidence" value="ECO:0007669"/>
    <property type="project" value="UniProtKB-UniRule"/>
</dbReference>
<dbReference type="HAMAP" id="MF_02130">
    <property type="entry name" value="DHNA_arch"/>
    <property type="match status" value="1"/>
</dbReference>
<dbReference type="EC" id="4.1.2.25" evidence="1"/>
<name>A0AAE4MGL9_9EURY</name>
<dbReference type="RefSeq" id="WP_338096100.1">
    <property type="nucleotide sequence ID" value="NZ_JAWDKB010000003.1"/>
</dbReference>
<comment type="function">
    <text evidence="1">Catalyzes the conversion of 7,8-dihydroneopterin (H2Neo) to 6-hydroxymethyl-7,8-dihydropterin (6-HMD).</text>
</comment>
<gene>
    <name evidence="1" type="primary">mptD</name>
    <name evidence="3" type="ORF">McpCs1_09550</name>
</gene>
<keyword evidence="1" id="KW-0456">Lyase</keyword>
<reference evidence="3 4" key="1">
    <citation type="submission" date="2023-06" db="EMBL/GenBank/DDBJ databases">
        <title>Genome sequence of Methancorpusculaceae sp. Cs1.</title>
        <authorList>
            <person name="Protasov E."/>
            <person name="Platt K."/>
            <person name="Poehlein A."/>
            <person name="Daniel R."/>
            <person name="Brune A."/>
        </authorList>
    </citation>
    <scope>NUCLEOTIDE SEQUENCE [LARGE SCALE GENOMIC DNA]</scope>
    <source>
        <strain evidence="3 4">Cs1</strain>
    </source>
</reference>
<comment type="caution">
    <text evidence="3">The sequence shown here is derived from an EMBL/GenBank/DDBJ whole genome shotgun (WGS) entry which is preliminary data.</text>
</comment>
<evidence type="ECO:0000313" key="3">
    <source>
        <dbReference type="EMBL" id="MDV0443577.1"/>
    </source>
</evidence>
<evidence type="ECO:0000256" key="1">
    <source>
        <dbReference type="HAMAP-Rule" id="MF_02130"/>
    </source>
</evidence>
<dbReference type="Gene3D" id="3.30.1300.20">
    <property type="entry name" value="7,8-dihydroneopterin aldolase (MptD)"/>
    <property type="match status" value="1"/>
</dbReference>
<evidence type="ECO:0000313" key="4">
    <source>
        <dbReference type="Proteomes" id="UP001283212"/>
    </source>
</evidence>
<feature type="domain" description="Dihydroneopterin aldolase MtpD C-terminal" evidence="2">
    <location>
        <begin position="3"/>
        <end position="105"/>
    </location>
</feature>
<dbReference type="GO" id="GO:2001118">
    <property type="term" value="P:tetrahydromethanopterin biosynthetic process"/>
    <property type="evidence" value="ECO:0007669"/>
    <property type="project" value="UniProtKB-UniRule"/>
</dbReference>
<organism evidence="3 4">
    <name type="scientific">Methanorbis rubei</name>
    <dbReference type="NCBI Taxonomy" id="3028300"/>
    <lineage>
        <taxon>Archaea</taxon>
        <taxon>Methanobacteriati</taxon>
        <taxon>Methanobacteriota</taxon>
        <taxon>Stenosarchaea group</taxon>
        <taxon>Methanomicrobia</taxon>
        <taxon>Methanomicrobiales</taxon>
        <taxon>Methanocorpusculaceae</taxon>
        <taxon>Methanorbis</taxon>
    </lineage>
</organism>
<evidence type="ECO:0000259" key="2">
    <source>
        <dbReference type="Pfam" id="PF04038"/>
    </source>
</evidence>
<sequence>MATDRENAVFEAAIKLGALYHQFVGTPISRSTAEKVEAAIESAVSLQPYVTHIEVRLDRTLMNENPFGYSELTGAMYDAVIETKFGDAVCRAQLKYENGYPMMKILD</sequence>
<dbReference type="AlphaFoldDB" id="A0AAE4MGL9"/>
<dbReference type="InterPro" id="IPR027508">
    <property type="entry name" value="DHN_aldolase_MptD"/>
</dbReference>
<dbReference type="SUPFAM" id="SSF143560">
    <property type="entry name" value="MK0786-like"/>
    <property type="match status" value="1"/>
</dbReference>
<feature type="binding site" evidence="1">
    <location>
        <position position="103"/>
    </location>
    <ligand>
        <name>substrate</name>
    </ligand>
</feature>
<dbReference type="EMBL" id="JAWDKB010000003">
    <property type="protein sequence ID" value="MDV0443577.1"/>
    <property type="molecule type" value="Genomic_DNA"/>
</dbReference>
<dbReference type="InterPro" id="IPR007181">
    <property type="entry name" value="MtpD_C"/>
</dbReference>